<evidence type="ECO:0000313" key="3">
    <source>
        <dbReference type="EMBL" id="KOC88438.1"/>
    </source>
</evidence>
<evidence type="ECO:0000256" key="1">
    <source>
        <dbReference type="ARBA" id="ARBA00023125"/>
    </source>
</evidence>
<accession>A0A0L7T8K0</accession>
<dbReference type="Proteomes" id="UP000036851">
    <property type="component" value="Unassembled WGS sequence"/>
</dbReference>
<dbReference type="Pfam" id="PF00196">
    <property type="entry name" value="GerE"/>
    <property type="match status" value="1"/>
</dbReference>
<dbReference type="InterPro" id="IPR000792">
    <property type="entry name" value="Tscrpt_reg_LuxR_C"/>
</dbReference>
<dbReference type="SUPFAM" id="SSF46894">
    <property type="entry name" value="C-terminal effector domain of the bipartite response regulators"/>
    <property type="match status" value="1"/>
</dbReference>
<dbReference type="GO" id="GO:0003677">
    <property type="term" value="F:DNA binding"/>
    <property type="evidence" value="ECO:0007669"/>
    <property type="project" value="UniProtKB-KW"/>
</dbReference>
<dbReference type="Gene3D" id="1.10.10.10">
    <property type="entry name" value="Winged helix-like DNA-binding domain superfamily/Winged helix DNA-binding domain"/>
    <property type="match status" value="1"/>
</dbReference>
<keyword evidence="6" id="KW-1185">Reference proteome</keyword>
<name>A0A0L7T8K0_9GAMM</name>
<evidence type="ECO:0000313" key="6">
    <source>
        <dbReference type="Proteomes" id="UP000037088"/>
    </source>
</evidence>
<evidence type="ECO:0000313" key="4">
    <source>
        <dbReference type="EMBL" id="KOC91712.1"/>
    </source>
</evidence>
<dbReference type="Pfam" id="PF08448">
    <property type="entry name" value="PAS_4"/>
    <property type="match status" value="1"/>
</dbReference>
<dbReference type="RefSeq" id="WP_052900809.1">
    <property type="nucleotide sequence ID" value="NZ_JRXE01000024.1"/>
</dbReference>
<dbReference type="InterPro" id="IPR036388">
    <property type="entry name" value="WH-like_DNA-bd_sf"/>
</dbReference>
<dbReference type="SMART" id="SM00421">
    <property type="entry name" value="HTH_LUXR"/>
    <property type="match status" value="1"/>
</dbReference>
<organism evidence="4 5">
    <name type="scientific">Winslowiella iniecta</name>
    <dbReference type="NCBI Taxonomy" id="1560201"/>
    <lineage>
        <taxon>Bacteria</taxon>
        <taxon>Pseudomonadati</taxon>
        <taxon>Pseudomonadota</taxon>
        <taxon>Gammaproteobacteria</taxon>
        <taxon>Enterobacterales</taxon>
        <taxon>Erwiniaceae</taxon>
        <taxon>Winslowiella</taxon>
    </lineage>
</organism>
<evidence type="ECO:0000313" key="5">
    <source>
        <dbReference type="Proteomes" id="UP000036851"/>
    </source>
</evidence>
<dbReference type="OrthoDB" id="6191871at2"/>
<keyword evidence="1" id="KW-0238">DNA-binding</keyword>
<sequence>MSANLKDSLQMLIRFWENSAEPWGAKDNQSRFIYANKKYHSLLALPAHFSVEGRLDGELPASTADFQDAFQNHDRMVERLLDRVTSIEIHPFENHAWLQPWFFDKYPLIDERGICRGTIFHGRPVDNLILTSLNKIKLPESLVFTPPSSLFSKREWEVLFYILHAFSSLEISHKLHLSQRTVCNITQSIYKKAGVSCKRGIIEYCHDNKISNYIPQSFFERCQSLPLISE</sequence>
<dbReference type="STRING" id="1560201.NG42_16205"/>
<dbReference type="GO" id="GO:0006355">
    <property type="term" value="P:regulation of DNA-templated transcription"/>
    <property type="evidence" value="ECO:0007669"/>
    <property type="project" value="InterPro"/>
</dbReference>
<protein>
    <submittedName>
        <fullName evidence="4">LuxR family transcriptional regulator</fullName>
    </submittedName>
</protein>
<gene>
    <name evidence="3" type="ORF">NG42_16205</name>
    <name evidence="4" type="ORF">NG43_15325</name>
</gene>
<comment type="caution">
    <text evidence="4">The sequence shown here is derived from an EMBL/GenBank/DDBJ whole genome shotgun (WGS) entry which is preliminary data.</text>
</comment>
<dbReference type="EMBL" id="JRXF01000024">
    <property type="protein sequence ID" value="KOC91712.1"/>
    <property type="molecule type" value="Genomic_DNA"/>
</dbReference>
<dbReference type="PATRIC" id="fig|1560201.3.peg.3434"/>
<dbReference type="InterPro" id="IPR016032">
    <property type="entry name" value="Sig_transdc_resp-reg_C-effctor"/>
</dbReference>
<proteinExistence type="predicted"/>
<feature type="domain" description="HTH luxR-type" evidence="2">
    <location>
        <begin position="148"/>
        <end position="205"/>
    </location>
</feature>
<reference evidence="5 6" key="1">
    <citation type="journal article" date="2015" name="Int. J. Syst. Evol. Microbiol.">
        <title>Erwinia iniecta sp. nov., isolated from Russian wheat aphids (Diuraphis noxia).</title>
        <authorList>
            <person name="Campillo T."/>
            <person name="Luna E."/>
            <person name="Portier P."/>
            <person name="Fischer-Le Saux M."/>
            <person name="Lapitan N."/>
            <person name="Tisserat N.A."/>
            <person name="Leach J.E."/>
        </authorList>
    </citation>
    <scope>NUCLEOTIDE SEQUENCE [LARGE SCALE GENOMIC DNA]</scope>
    <source>
        <strain evidence="3 6">B120</strain>
        <strain evidence="4 5">B149</strain>
    </source>
</reference>
<evidence type="ECO:0000259" key="2">
    <source>
        <dbReference type="SMART" id="SM00421"/>
    </source>
</evidence>
<dbReference type="Proteomes" id="UP000037088">
    <property type="component" value="Unassembled WGS sequence"/>
</dbReference>
<dbReference type="EMBL" id="JRXE01000024">
    <property type="protein sequence ID" value="KOC88438.1"/>
    <property type="molecule type" value="Genomic_DNA"/>
</dbReference>
<dbReference type="InterPro" id="IPR013656">
    <property type="entry name" value="PAS_4"/>
</dbReference>
<dbReference type="AlphaFoldDB" id="A0A0L7T8K0"/>